<dbReference type="Proteomes" id="UP001139353">
    <property type="component" value="Unassembled WGS sequence"/>
</dbReference>
<evidence type="ECO:0000313" key="1">
    <source>
        <dbReference type="EMBL" id="MCK9684330.1"/>
    </source>
</evidence>
<evidence type="ECO:0000313" key="2">
    <source>
        <dbReference type="Proteomes" id="UP001139353"/>
    </source>
</evidence>
<dbReference type="AlphaFoldDB" id="A0A9X1YF59"/>
<dbReference type="EMBL" id="JAJLJH010000001">
    <property type="protein sequence ID" value="MCK9684330.1"/>
    <property type="molecule type" value="Genomic_DNA"/>
</dbReference>
<sequence length="286" mass="31719">MRRIVKSRIRGWTTDCLVHLALAHGSAPRGRAAIAILQARGTPEMLARIEALVRSSSVRRRVLGLEIAAQLRAPGHAHDYQADPYALEATQAMFVEALRDADPRVLRSAISGLGHQPLPAALPALLAHLRHPDLRVRFALAYTLGSYPGPQATAALMHLAIDRDDLVREWATFGIGTLSEADDDAIRTLLWTNAHDPYRDVRGEAVVGLARRSDPRVIELLKTRLLDDDCRVYELEAAEEMPSAELLEPLQRLRDDAEQRQDLDPFWHRHLLEAIDACATIADATA</sequence>
<dbReference type="Pfam" id="PF13646">
    <property type="entry name" value="HEAT_2"/>
    <property type="match status" value="1"/>
</dbReference>
<gene>
    <name evidence="1" type="ORF">LPC04_01265</name>
</gene>
<dbReference type="Gene3D" id="1.25.10.10">
    <property type="entry name" value="Leucine-rich Repeat Variant"/>
    <property type="match status" value="1"/>
</dbReference>
<dbReference type="SMART" id="SM00567">
    <property type="entry name" value="EZ_HEAT"/>
    <property type="match status" value="3"/>
</dbReference>
<dbReference type="InterPro" id="IPR016024">
    <property type="entry name" value="ARM-type_fold"/>
</dbReference>
<accession>A0A9X1YF59</accession>
<name>A0A9X1YF59_9BURK</name>
<dbReference type="RefSeq" id="WP_275680363.1">
    <property type="nucleotide sequence ID" value="NZ_JAJLJH010000001.1"/>
</dbReference>
<reference evidence="1" key="1">
    <citation type="submission" date="2021-11" db="EMBL/GenBank/DDBJ databases">
        <title>BS-T2-15 a new species belonging to the Comamonadaceae family isolated from the soil of a French oak forest.</title>
        <authorList>
            <person name="Mieszkin S."/>
            <person name="Alain K."/>
        </authorList>
    </citation>
    <scope>NUCLEOTIDE SEQUENCE</scope>
    <source>
        <strain evidence="1">BS-T2-15</strain>
    </source>
</reference>
<protein>
    <submittedName>
        <fullName evidence="1">HEAT repeat domain-containing protein</fullName>
    </submittedName>
</protein>
<dbReference type="InterPro" id="IPR011989">
    <property type="entry name" value="ARM-like"/>
</dbReference>
<dbReference type="SUPFAM" id="SSF48371">
    <property type="entry name" value="ARM repeat"/>
    <property type="match status" value="1"/>
</dbReference>
<keyword evidence="2" id="KW-1185">Reference proteome</keyword>
<dbReference type="InterPro" id="IPR004155">
    <property type="entry name" value="PBS_lyase_HEAT"/>
</dbReference>
<comment type="caution">
    <text evidence="1">The sequence shown here is derived from an EMBL/GenBank/DDBJ whole genome shotgun (WGS) entry which is preliminary data.</text>
</comment>
<proteinExistence type="predicted"/>
<organism evidence="1 2">
    <name type="scientific">Scleromatobacter humisilvae</name>
    <dbReference type="NCBI Taxonomy" id="2897159"/>
    <lineage>
        <taxon>Bacteria</taxon>
        <taxon>Pseudomonadati</taxon>
        <taxon>Pseudomonadota</taxon>
        <taxon>Betaproteobacteria</taxon>
        <taxon>Burkholderiales</taxon>
        <taxon>Sphaerotilaceae</taxon>
        <taxon>Scleromatobacter</taxon>
    </lineage>
</organism>